<gene>
    <name evidence="5" type="ORF">HANVADRAFT_52675</name>
</gene>
<dbReference type="Proteomes" id="UP000092321">
    <property type="component" value="Unassembled WGS sequence"/>
</dbReference>
<name>A0A1B7TDV1_9ASCO</name>
<dbReference type="InterPro" id="IPR047867">
    <property type="entry name" value="Ribosomal_uL22_bac/org-type"/>
</dbReference>
<dbReference type="Gene3D" id="3.90.470.10">
    <property type="entry name" value="Ribosomal protein L22/L17"/>
    <property type="match status" value="1"/>
</dbReference>
<dbReference type="GO" id="GO:0006412">
    <property type="term" value="P:translation"/>
    <property type="evidence" value="ECO:0007669"/>
    <property type="project" value="InterPro"/>
</dbReference>
<evidence type="ECO:0000313" key="6">
    <source>
        <dbReference type="Proteomes" id="UP000092321"/>
    </source>
</evidence>
<keyword evidence="2 4" id="KW-0689">Ribosomal protein</keyword>
<evidence type="ECO:0000313" key="5">
    <source>
        <dbReference type="EMBL" id="OBA26887.1"/>
    </source>
</evidence>
<dbReference type="SUPFAM" id="SSF54843">
    <property type="entry name" value="Ribosomal protein L22"/>
    <property type="match status" value="1"/>
</dbReference>
<reference evidence="6" key="1">
    <citation type="journal article" date="2016" name="Proc. Natl. Acad. Sci. U.S.A.">
        <title>Comparative genomics of biotechnologically important yeasts.</title>
        <authorList>
            <person name="Riley R."/>
            <person name="Haridas S."/>
            <person name="Wolfe K.H."/>
            <person name="Lopes M.R."/>
            <person name="Hittinger C.T."/>
            <person name="Goeker M."/>
            <person name="Salamov A.A."/>
            <person name="Wisecaver J.H."/>
            <person name="Long T.M."/>
            <person name="Calvey C.H."/>
            <person name="Aerts A.L."/>
            <person name="Barry K.W."/>
            <person name="Choi C."/>
            <person name="Clum A."/>
            <person name="Coughlan A.Y."/>
            <person name="Deshpande S."/>
            <person name="Douglass A.P."/>
            <person name="Hanson S.J."/>
            <person name="Klenk H.-P."/>
            <person name="LaButti K.M."/>
            <person name="Lapidus A."/>
            <person name="Lindquist E.A."/>
            <person name="Lipzen A.M."/>
            <person name="Meier-Kolthoff J.P."/>
            <person name="Ohm R.A."/>
            <person name="Otillar R.P."/>
            <person name="Pangilinan J.L."/>
            <person name="Peng Y."/>
            <person name="Rokas A."/>
            <person name="Rosa C.A."/>
            <person name="Scheuner C."/>
            <person name="Sibirny A.A."/>
            <person name="Slot J.C."/>
            <person name="Stielow J.B."/>
            <person name="Sun H."/>
            <person name="Kurtzman C.P."/>
            <person name="Blackwell M."/>
            <person name="Grigoriev I.V."/>
            <person name="Jeffries T.W."/>
        </authorList>
    </citation>
    <scope>NUCLEOTIDE SEQUENCE [LARGE SCALE GENOMIC DNA]</scope>
    <source>
        <strain evidence="6">NRRL Y-1626</strain>
    </source>
</reference>
<dbReference type="GO" id="GO:0005762">
    <property type="term" value="C:mitochondrial large ribosomal subunit"/>
    <property type="evidence" value="ECO:0007669"/>
    <property type="project" value="TreeGrafter"/>
</dbReference>
<comment type="similarity">
    <text evidence="1 4">Belongs to the universal ribosomal protein uL22 family.</text>
</comment>
<protein>
    <recommendedName>
        <fullName evidence="7">Ribosomal protein L22</fullName>
    </recommendedName>
</protein>
<comment type="caution">
    <text evidence="5">The sequence shown here is derived from an EMBL/GenBank/DDBJ whole genome shotgun (WGS) entry which is preliminary data.</text>
</comment>
<organism evidence="5 6">
    <name type="scientific">Hanseniaspora valbyensis NRRL Y-1626</name>
    <dbReference type="NCBI Taxonomy" id="766949"/>
    <lineage>
        <taxon>Eukaryota</taxon>
        <taxon>Fungi</taxon>
        <taxon>Dikarya</taxon>
        <taxon>Ascomycota</taxon>
        <taxon>Saccharomycotina</taxon>
        <taxon>Saccharomycetes</taxon>
        <taxon>Saccharomycodales</taxon>
        <taxon>Saccharomycodaceae</taxon>
        <taxon>Hanseniaspora</taxon>
    </lineage>
</organism>
<dbReference type="PANTHER" id="PTHR13501:SF8">
    <property type="entry name" value="LARGE RIBOSOMAL SUBUNIT PROTEIN UL22M"/>
    <property type="match status" value="1"/>
</dbReference>
<evidence type="ECO:0000256" key="1">
    <source>
        <dbReference type="ARBA" id="ARBA00009451"/>
    </source>
</evidence>
<dbReference type="OrthoDB" id="416470at2759"/>
<dbReference type="AlphaFoldDB" id="A0A1B7TDV1"/>
<evidence type="ECO:0000256" key="2">
    <source>
        <dbReference type="ARBA" id="ARBA00022980"/>
    </source>
</evidence>
<accession>A0A1B7TDV1</accession>
<dbReference type="PANTHER" id="PTHR13501">
    <property type="entry name" value="CHLOROPLAST 50S RIBOSOMAL PROTEIN L22-RELATED"/>
    <property type="match status" value="1"/>
</dbReference>
<evidence type="ECO:0000256" key="4">
    <source>
        <dbReference type="RuleBase" id="RU004005"/>
    </source>
</evidence>
<keyword evidence="3 4" id="KW-0687">Ribonucleoprotein</keyword>
<evidence type="ECO:0000256" key="3">
    <source>
        <dbReference type="ARBA" id="ARBA00023274"/>
    </source>
</evidence>
<keyword evidence="6" id="KW-1185">Reference proteome</keyword>
<evidence type="ECO:0008006" key="7">
    <source>
        <dbReference type="Google" id="ProtNLM"/>
    </source>
</evidence>
<sequence length="351" mass="40546">MLSAIKFKHTSGSFNNAKNSILINMNRQFSIKPVFLNNNKVLEKTKEKQDSLFGDISGEHNEIVDATAKEMRMDVDGKDAEKPIASFKDDPRYNELREQMQLGRTKRPTDFKKLRVPIMSPKPILLQSNLISDLKKKLYKQNCLQNGGFFKQGQTIFLDGKSYTLNLTENELEALEPSLYCQSYRIKSSTKKAFLFLSFLNHKNYTRLNAGMHSKWKLIKYRNSNNEFHFTVKEAITQLQFQTKKLGPIVADVLKKGLEDCESLGIQKDNLYLDKIWVGDDGYRQKQIDIKGRGRHGILEHAWIHVKCILKDSSVTLRRKEYEKKVNQLAKAEKKALPKRIHGVTGGVYKW</sequence>
<proteinExistence type="inferred from homology"/>
<dbReference type="Pfam" id="PF00237">
    <property type="entry name" value="Ribosomal_L22"/>
    <property type="match status" value="1"/>
</dbReference>
<dbReference type="GO" id="GO:0003735">
    <property type="term" value="F:structural constituent of ribosome"/>
    <property type="evidence" value="ECO:0007669"/>
    <property type="project" value="InterPro"/>
</dbReference>
<dbReference type="EMBL" id="LXPE01000012">
    <property type="protein sequence ID" value="OBA26887.1"/>
    <property type="molecule type" value="Genomic_DNA"/>
</dbReference>
<dbReference type="InterPro" id="IPR036394">
    <property type="entry name" value="Ribosomal_uL22_sf"/>
</dbReference>
<dbReference type="InterPro" id="IPR001063">
    <property type="entry name" value="Ribosomal_uL22"/>
</dbReference>